<keyword evidence="3" id="KW-1185">Reference proteome</keyword>
<feature type="non-terminal residue" evidence="2">
    <location>
        <position position="219"/>
    </location>
</feature>
<sequence>MSTANQLVAHPTPRKQKLADIATDASTTSDAEGDEEEADLTLDTEADSRAPSPWQASGSAEAEQLLARSLWWIVNGLGYDPRSLPSSVNSSPWNLESDSPLTVCSTEGVVSHPSNSHSGPGSGSSPDTSSNPGHRSSSTGNGSPGQKRARDQSDPSREPDDGDGDDSSEKRLKLAATERPLFRPRFACPYQKFDPLGSPFCCMPNNKNPEGGADTFPRI</sequence>
<feature type="compositionally biased region" description="Low complexity" evidence="1">
    <location>
        <begin position="111"/>
        <end position="133"/>
    </location>
</feature>
<reference evidence="2 3" key="1">
    <citation type="journal article" date="2016" name="Genome Announc.">
        <title>Genome Sequence of Madurella mycetomatis mm55, Isolated from a Human Mycetoma Case in Sudan.</title>
        <authorList>
            <person name="Smit S."/>
            <person name="Derks M.F."/>
            <person name="Bervoets S."/>
            <person name="Fahal A."/>
            <person name="van Leeuwen W."/>
            <person name="van Belkum A."/>
            <person name="van de Sande W.W."/>
        </authorList>
    </citation>
    <scope>NUCLEOTIDE SEQUENCE [LARGE SCALE GENOMIC DNA]</scope>
    <source>
        <strain evidence="3">mm55</strain>
    </source>
</reference>
<organism evidence="2 3">
    <name type="scientific">Madurella mycetomatis</name>
    <dbReference type="NCBI Taxonomy" id="100816"/>
    <lineage>
        <taxon>Eukaryota</taxon>
        <taxon>Fungi</taxon>
        <taxon>Dikarya</taxon>
        <taxon>Ascomycota</taxon>
        <taxon>Pezizomycotina</taxon>
        <taxon>Sordariomycetes</taxon>
        <taxon>Sordariomycetidae</taxon>
        <taxon>Sordariales</taxon>
        <taxon>Sordariales incertae sedis</taxon>
        <taxon>Madurella</taxon>
    </lineage>
</organism>
<dbReference type="VEuPathDB" id="FungiDB:MMYC01_210694"/>
<dbReference type="AlphaFoldDB" id="A0A175VMR5"/>
<gene>
    <name evidence="2" type="ORF">MMYC01_210694</name>
</gene>
<proteinExistence type="predicted"/>
<dbReference type="Proteomes" id="UP000078237">
    <property type="component" value="Unassembled WGS sequence"/>
</dbReference>
<accession>A0A175VMR5</accession>
<comment type="caution">
    <text evidence="2">The sequence shown here is derived from an EMBL/GenBank/DDBJ whole genome shotgun (WGS) entry which is preliminary data.</text>
</comment>
<dbReference type="EMBL" id="LCTW02000671">
    <property type="protein sequence ID" value="KXX72808.1"/>
    <property type="molecule type" value="Genomic_DNA"/>
</dbReference>
<name>A0A175VMR5_9PEZI</name>
<evidence type="ECO:0000313" key="3">
    <source>
        <dbReference type="Proteomes" id="UP000078237"/>
    </source>
</evidence>
<feature type="region of interest" description="Disordered" evidence="1">
    <location>
        <begin position="1"/>
        <end position="61"/>
    </location>
</feature>
<evidence type="ECO:0000313" key="2">
    <source>
        <dbReference type="EMBL" id="KXX72808.1"/>
    </source>
</evidence>
<protein>
    <submittedName>
        <fullName evidence="2">Uncharacterized protein</fullName>
    </submittedName>
</protein>
<feature type="compositionally biased region" description="Acidic residues" evidence="1">
    <location>
        <begin position="31"/>
        <end position="45"/>
    </location>
</feature>
<dbReference type="OrthoDB" id="3521097at2759"/>
<evidence type="ECO:0000256" key="1">
    <source>
        <dbReference type="SAM" id="MobiDB-lite"/>
    </source>
</evidence>
<feature type="compositionally biased region" description="Basic and acidic residues" evidence="1">
    <location>
        <begin position="148"/>
        <end position="159"/>
    </location>
</feature>
<feature type="region of interest" description="Disordered" evidence="1">
    <location>
        <begin position="105"/>
        <end position="178"/>
    </location>
</feature>
<dbReference type="STRING" id="100816.A0A175VMR5"/>